<dbReference type="PANTHER" id="PTHR43212:SF3">
    <property type="entry name" value="QUERCETIN 2,3-DIOXYGENASE"/>
    <property type="match status" value="1"/>
</dbReference>
<protein>
    <recommendedName>
        <fullName evidence="9">Pirin N-terminal domain-containing protein</fullName>
    </recommendedName>
</protein>
<feature type="domain" description="Quercetin 2,3-dioxygenase C-terminal cupin" evidence="6">
    <location>
        <begin position="155"/>
        <end position="232"/>
    </location>
</feature>
<reference evidence="8" key="1">
    <citation type="submission" date="2017-01" db="EMBL/GenBank/DDBJ databases">
        <authorList>
            <person name="Varghese N."/>
            <person name="Submissions S."/>
        </authorList>
    </citation>
    <scope>NUCLEOTIDE SEQUENCE [LARGE SCALE GENOMIC DNA]</scope>
    <source>
        <strain evidence="8">DM9</strain>
    </source>
</reference>
<evidence type="ECO:0000259" key="5">
    <source>
        <dbReference type="Pfam" id="PF02678"/>
    </source>
</evidence>
<feature type="region of interest" description="Disordered" evidence="4">
    <location>
        <begin position="82"/>
        <end position="106"/>
    </location>
</feature>
<evidence type="ECO:0008006" key="9">
    <source>
        <dbReference type="Google" id="ProtNLM"/>
    </source>
</evidence>
<keyword evidence="2" id="KW-0408">Iron</keyword>
<dbReference type="Proteomes" id="UP000185924">
    <property type="component" value="Unassembled WGS sequence"/>
</dbReference>
<dbReference type="RefSeq" id="WP_007653747.1">
    <property type="nucleotide sequence ID" value="NZ_FTNM01000002.1"/>
</dbReference>
<accession>A0A1N6X653</accession>
<keyword evidence="8" id="KW-1185">Reference proteome</keyword>
<dbReference type="AlphaFoldDB" id="A0A1N6X653"/>
<feature type="domain" description="Pirin N-terminal" evidence="5">
    <location>
        <begin position="14"/>
        <end position="118"/>
    </location>
</feature>
<evidence type="ECO:0000256" key="4">
    <source>
        <dbReference type="SAM" id="MobiDB-lite"/>
    </source>
</evidence>
<dbReference type="OrthoDB" id="321327at2"/>
<dbReference type="CDD" id="cd02910">
    <property type="entry name" value="cupin_Yhhw_N"/>
    <property type="match status" value="1"/>
</dbReference>
<dbReference type="Pfam" id="PF17954">
    <property type="entry name" value="Pirin_C_2"/>
    <property type="match status" value="1"/>
</dbReference>
<dbReference type="Gene3D" id="2.60.120.10">
    <property type="entry name" value="Jelly Rolls"/>
    <property type="match status" value="2"/>
</dbReference>
<dbReference type="PIRSF" id="PIRSF006232">
    <property type="entry name" value="Pirin"/>
    <property type="match status" value="1"/>
</dbReference>
<dbReference type="InterPro" id="IPR012093">
    <property type="entry name" value="Pirin"/>
</dbReference>
<dbReference type="GO" id="GO:0046872">
    <property type="term" value="F:metal ion binding"/>
    <property type="evidence" value="ECO:0007669"/>
    <property type="project" value="UniProtKB-KW"/>
</dbReference>
<evidence type="ECO:0000256" key="1">
    <source>
        <dbReference type="ARBA" id="ARBA00008416"/>
    </source>
</evidence>
<gene>
    <name evidence="7" type="ORF">SAMN05421545_1951</name>
</gene>
<dbReference type="InterPro" id="IPR014710">
    <property type="entry name" value="RmlC-like_jellyroll"/>
</dbReference>
<feature type="binding site" evidence="2">
    <location>
        <position position="58"/>
    </location>
    <ligand>
        <name>Fe cation</name>
        <dbReference type="ChEBI" id="CHEBI:24875"/>
    </ligand>
</feature>
<dbReference type="PANTHER" id="PTHR43212">
    <property type="entry name" value="QUERCETIN 2,3-DIOXYGENASE"/>
    <property type="match status" value="1"/>
</dbReference>
<evidence type="ECO:0000313" key="8">
    <source>
        <dbReference type="Proteomes" id="UP000185924"/>
    </source>
</evidence>
<comment type="similarity">
    <text evidence="1 3">Belongs to the pirin family.</text>
</comment>
<dbReference type="Pfam" id="PF02678">
    <property type="entry name" value="Pirin"/>
    <property type="match status" value="1"/>
</dbReference>
<keyword evidence="2" id="KW-0479">Metal-binding</keyword>
<name>A0A1N6X653_9BACT</name>
<comment type="cofactor">
    <cofactor evidence="2">
        <name>Fe cation</name>
        <dbReference type="ChEBI" id="CHEBI:24875"/>
    </cofactor>
    <text evidence="2">Binds 1 Fe cation per subunit.</text>
</comment>
<feature type="binding site" evidence="2">
    <location>
        <position position="102"/>
    </location>
    <ligand>
        <name>Fe cation</name>
        <dbReference type="ChEBI" id="CHEBI:24875"/>
    </ligand>
</feature>
<organism evidence="7 8">
    <name type="scientific">Pontibacter lucknowensis</name>
    <dbReference type="NCBI Taxonomy" id="1077936"/>
    <lineage>
        <taxon>Bacteria</taxon>
        <taxon>Pseudomonadati</taxon>
        <taxon>Bacteroidota</taxon>
        <taxon>Cytophagia</taxon>
        <taxon>Cytophagales</taxon>
        <taxon>Hymenobacteraceae</taxon>
        <taxon>Pontibacter</taxon>
    </lineage>
</organism>
<feature type="compositionally biased region" description="Polar residues" evidence="4">
    <location>
        <begin position="82"/>
        <end position="103"/>
    </location>
</feature>
<dbReference type="STRING" id="1077936.SAMN05421545_1951"/>
<feature type="binding site" evidence="2">
    <location>
        <position position="104"/>
    </location>
    <ligand>
        <name>Fe cation</name>
        <dbReference type="ChEBI" id="CHEBI:24875"/>
    </ligand>
</feature>
<dbReference type="EMBL" id="FTNM01000002">
    <property type="protein sequence ID" value="SIQ97759.1"/>
    <property type="molecule type" value="Genomic_DNA"/>
</dbReference>
<evidence type="ECO:0000259" key="6">
    <source>
        <dbReference type="Pfam" id="PF17954"/>
    </source>
</evidence>
<evidence type="ECO:0000313" key="7">
    <source>
        <dbReference type="EMBL" id="SIQ97759.1"/>
    </source>
</evidence>
<dbReference type="InterPro" id="IPR011051">
    <property type="entry name" value="RmlC_Cupin_sf"/>
</dbReference>
<evidence type="ECO:0000256" key="2">
    <source>
        <dbReference type="PIRSR" id="PIRSR006232-1"/>
    </source>
</evidence>
<dbReference type="SUPFAM" id="SSF51182">
    <property type="entry name" value="RmlC-like cupins"/>
    <property type="match status" value="1"/>
</dbReference>
<sequence length="239" mass="26955">MIRLITASQRYEAQVEGWLRSHYLFSFADYYDPENMEFGPLRVFNDDYVSPRSGFPTHPHSELEIVTIVLSGDLTHKDNIGNETTVSPGQVQRMTAGTGVSHSETNDTDDEIHLLQLWFMPNKRGLAPSYEVMDVGFLKAKDELIPLVTGQKVLEDVTYINSNSTVYYGSVSQGEEITFRTFKIRRTLIYVLTGSLLVNNVEADSHDQIRLDEQEVIAIRGTADATFILVDVPALEANY</sequence>
<dbReference type="InterPro" id="IPR003829">
    <property type="entry name" value="Pirin_N_dom"/>
</dbReference>
<dbReference type="InterPro" id="IPR041602">
    <property type="entry name" value="Quercetinase_C"/>
</dbReference>
<proteinExistence type="inferred from homology"/>
<evidence type="ECO:0000256" key="3">
    <source>
        <dbReference type="RuleBase" id="RU003457"/>
    </source>
</evidence>
<feature type="binding site" evidence="2">
    <location>
        <position position="60"/>
    </location>
    <ligand>
        <name>Fe cation</name>
        <dbReference type="ChEBI" id="CHEBI:24875"/>
    </ligand>
</feature>